<feature type="region of interest" description="Disordered" evidence="4">
    <location>
        <begin position="175"/>
        <end position="241"/>
    </location>
</feature>
<feature type="compositionally biased region" description="Polar residues" evidence="4">
    <location>
        <begin position="185"/>
        <end position="202"/>
    </location>
</feature>
<keyword evidence="8" id="KW-1185">Reference proteome</keyword>
<evidence type="ECO:0000259" key="6">
    <source>
        <dbReference type="PROSITE" id="PS51361"/>
    </source>
</evidence>
<evidence type="ECO:0000256" key="2">
    <source>
        <dbReference type="ARBA" id="ARBA00022737"/>
    </source>
</evidence>
<comment type="caution">
    <text evidence="7">The sequence shown here is derived from an EMBL/GenBank/DDBJ whole genome shotgun (WGS) entry which is preliminary data.</text>
</comment>
<dbReference type="InterPro" id="IPR051216">
    <property type="entry name" value="Teneurin"/>
</dbReference>
<dbReference type="PANTHER" id="PTHR11219:SF7">
    <property type="entry name" value="TENEURIN-1"/>
    <property type="match status" value="1"/>
</dbReference>
<dbReference type="InterPro" id="IPR009471">
    <property type="entry name" value="Ten_N"/>
</dbReference>
<dbReference type="Proteomes" id="UP001279410">
    <property type="component" value="Unassembled WGS sequence"/>
</dbReference>
<dbReference type="GO" id="GO:0016020">
    <property type="term" value="C:membrane"/>
    <property type="evidence" value="ECO:0007669"/>
    <property type="project" value="InterPro"/>
</dbReference>
<feature type="transmembrane region" description="Helical" evidence="5">
    <location>
        <begin position="357"/>
        <end position="382"/>
    </location>
</feature>
<name>A0AAD3MVK4_LATJO</name>
<feature type="region of interest" description="Disordered" evidence="4">
    <location>
        <begin position="253"/>
        <end position="277"/>
    </location>
</feature>
<reference evidence="7" key="1">
    <citation type="submission" date="2022-08" db="EMBL/GenBank/DDBJ databases">
        <title>Genome sequencing of akame (Lates japonicus).</title>
        <authorList>
            <person name="Hashiguchi Y."/>
            <person name="Takahashi H."/>
        </authorList>
    </citation>
    <scope>NUCLEOTIDE SEQUENCE</scope>
    <source>
        <strain evidence="7">Kochi</strain>
    </source>
</reference>
<evidence type="ECO:0000256" key="5">
    <source>
        <dbReference type="SAM" id="Phobius"/>
    </source>
</evidence>
<sequence>MALRRKDSVPVLWLLEYQVVFWAMEEMDSKPPAAVQGHRWRCPTPARLTRGQDGPPTNRHPTLHAKPCPTTHTKPRPPSGSHRETEQLAKPSQVPRRSNLRLMGLHKYTSTRFRLCRPADEEPRTTTSTNSSTAAAAPGGHGGRWPVRVMLTSTVTYPWAWPDVDTEPEVDPLPLPAAWMRGPKSEQSSCLTSRANSALSLTDTEHDRKSEPDKELPSSPGGQFTFRPLPPPPPPPHACTCARPAPYTQVSLQRKTMPTRCQASQGGQGADTSSSTDQAQLHNSWVLNSNIPLETRHFLFKQGSGSSALLSGAGQGYPLTSGTVYSPPPRPLPRSSVTRPLFTFNKPHRCCNWKCTALSASLLTLTLALLLTYVIAVHLLALTWHLRHGESQLYENGLSSADHQQEDRSKTRPTSSIHLLDTLNPENTHAGDRG</sequence>
<gene>
    <name evidence="7" type="ORF">AKAME5_001371300</name>
</gene>
<dbReference type="Pfam" id="PF06484">
    <property type="entry name" value="Ten_N"/>
    <property type="match status" value="2"/>
</dbReference>
<feature type="domain" description="Teneurin N-terminal" evidence="6">
    <location>
        <begin position="179"/>
        <end position="355"/>
    </location>
</feature>
<evidence type="ECO:0000256" key="4">
    <source>
        <dbReference type="SAM" id="MobiDB-lite"/>
    </source>
</evidence>
<protein>
    <submittedName>
        <fullName evidence="7">Teneurin-1-like protein</fullName>
    </submittedName>
</protein>
<keyword evidence="5" id="KW-0812">Transmembrane</keyword>
<dbReference type="GO" id="GO:0043005">
    <property type="term" value="C:neuron projection"/>
    <property type="evidence" value="ECO:0007669"/>
    <property type="project" value="TreeGrafter"/>
</dbReference>
<evidence type="ECO:0000256" key="1">
    <source>
        <dbReference type="ARBA" id="ARBA00022536"/>
    </source>
</evidence>
<feature type="compositionally biased region" description="Low complexity" evidence="4">
    <location>
        <begin position="125"/>
        <end position="137"/>
    </location>
</feature>
<dbReference type="GO" id="GO:0007165">
    <property type="term" value="P:signal transduction"/>
    <property type="evidence" value="ECO:0007669"/>
    <property type="project" value="InterPro"/>
</dbReference>
<keyword evidence="3" id="KW-1015">Disulfide bond</keyword>
<keyword evidence="5" id="KW-1133">Transmembrane helix</keyword>
<evidence type="ECO:0000313" key="7">
    <source>
        <dbReference type="EMBL" id="GLD61948.1"/>
    </source>
</evidence>
<keyword evidence="1" id="KW-0245">EGF-like domain</keyword>
<feature type="compositionally biased region" description="Pro residues" evidence="4">
    <location>
        <begin position="228"/>
        <end position="237"/>
    </location>
</feature>
<feature type="region of interest" description="Disordered" evidence="4">
    <location>
        <begin position="113"/>
        <end position="145"/>
    </location>
</feature>
<dbReference type="EMBL" id="BRZM01000049">
    <property type="protein sequence ID" value="GLD61948.1"/>
    <property type="molecule type" value="Genomic_DNA"/>
</dbReference>
<organism evidence="7 8">
    <name type="scientific">Lates japonicus</name>
    <name type="common">Japanese lates</name>
    <dbReference type="NCBI Taxonomy" id="270547"/>
    <lineage>
        <taxon>Eukaryota</taxon>
        <taxon>Metazoa</taxon>
        <taxon>Chordata</taxon>
        <taxon>Craniata</taxon>
        <taxon>Vertebrata</taxon>
        <taxon>Euteleostomi</taxon>
        <taxon>Actinopterygii</taxon>
        <taxon>Neopterygii</taxon>
        <taxon>Teleostei</taxon>
        <taxon>Neoteleostei</taxon>
        <taxon>Acanthomorphata</taxon>
        <taxon>Carangaria</taxon>
        <taxon>Carangaria incertae sedis</taxon>
        <taxon>Centropomidae</taxon>
        <taxon>Lates</taxon>
    </lineage>
</organism>
<keyword evidence="5" id="KW-0472">Membrane</keyword>
<dbReference type="GO" id="GO:0046982">
    <property type="term" value="F:protein heterodimerization activity"/>
    <property type="evidence" value="ECO:0007669"/>
    <property type="project" value="TreeGrafter"/>
</dbReference>
<feature type="region of interest" description="Disordered" evidence="4">
    <location>
        <begin position="397"/>
        <end position="434"/>
    </location>
</feature>
<dbReference type="GO" id="GO:0007157">
    <property type="term" value="P:heterophilic cell-cell adhesion via plasma membrane cell adhesion molecules"/>
    <property type="evidence" value="ECO:0007669"/>
    <property type="project" value="TreeGrafter"/>
</dbReference>
<keyword evidence="2" id="KW-0677">Repeat</keyword>
<evidence type="ECO:0000256" key="3">
    <source>
        <dbReference type="ARBA" id="ARBA00023157"/>
    </source>
</evidence>
<dbReference type="PROSITE" id="PS51361">
    <property type="entry name" value="TENEURIN_N"/>
    <property type="match status" value="1"/>
</dbReference>
<feature type="compositionally biased region" description="Basic and acidic residues" evidence="4">
    <location>
        <begin position="203"/>
        <end position="216"/>
    </location>
</feature>
<feature type="region of interest" description="Disordered" evidence="4">
    <location>
        <begin position="44"/>
        <end position="101"/>
    </location>
</feature>
<dbReference type="GO" id="GO:0042803">
    <property type="term" value="F:protein homodimerization activity"/>
    <property type="evidence" value="ECO:0007669"/>
    <property type="project" value="TreeGrafter"/>
</dbReference>
<proteinExistence type="predicted"/>
<dbReference type="AlphaFoldDB" id="A0AAD3MVK4"/>
<dbReference type="GO" id="GO:0048666">
    <property type="term" value="P:neuron development"/>
    <property type="evidence" value="ECO:0007669"/>
    <property type="project" value="TreeGrafter"/>
</dbReference>
<dbReference type="GO" id="GO:0050839">
    <property type="term" value="F:cell adhesion molecule binding"/>
    <property type="evidence" value="ECO:0007669"/>
    <property type="project" value="TreeGrafter"/>
</dbReference>
<accession>A0AAD3MVK4</accession>
<evidence type="ECO:0000313" key="8">
    <source>
        <dbReference type="Proteomes" id="UP001279410"/>
    </source>
</evidence>
<dbReference type="PANTHER" id="PTHR11219">
    <property type="entry name" value="TENEURIN AND N-ACETYLGLUCOSAMINE-1-PHOSPHODIESTER ALPHA-N-ACETYLGLUCOSAMINIDASE"/>
    <property type="match status" value="1"/>
</dbReference>